<dbReference type="Gene3D" id="1.10.8.270">
    <property type="entry name" value="putative rabgap domain of human tbc1 domain family member 14 like domains"/>
    <property type="match status" value="1"/>
</dbReference>
<dbReference type="FunFam" id="1.10.472.80:FF:000005">
    <property type="entry name" value="TBC1 domain family member 15"/>
    <property type="match status" value="1"/>
</dbReference>
<dbReference type="Pfam" id="PF00566">
    <property type="entry name" value="RabGAP-TBC"/>
    <property type="match status" value="1"/>
</dbReference>
<dbReference type="Gene3D" id="2.30.29.230">
    <property type="match status" value="1"/>
</dbReference>
<reference evidence="11 12" key="2">
    <citation type="submission" date="2018-10" db="EMBL/GenBank/DDBJ databases">
        <authorList>
            <consortium name="Pathogen Informatics"/>
        </authorList>
    </citation>
    <scope>NUCLEOTIDE SEQUENCE [LARGE SCALE GENOMIC DNA]</scope>
</reference>
<reference evidence="13" key="1">
    <citation type="submission" date="2017-02" db="UniProtKB">
        <authorList>
            <consortium name="WormBaseParasite"/>
        </authorList>
    </citation>
    <scope>IDENTIFICATION</scope>
</reference>
<dbReference type="SUPFAM" id="SSF47923">
    <property type="entry name" value="Ypt/Rab-GAP domain of gyp1p"/>
    <property type="match status" value="2"/>
</dbReference>
<dbReference type="EMBL" id="UXUI01007537">
    <property type="protein sequence ID" value="VDD88081.1"/>
    <property type="molecule type" value="Genomic_DNA"/>
</dbReference>
<dbReference type="Gene3D" id="1.10.472.80">
    <property type="entry name" value="Ypt/Rab-GAP domain of gyp1p, domain 3"/>
    <property type="match status" value="1"/>
</dbReference>
<accession>A0A0N4V0R6</accession>
<evidence type="ECO:0000256" key="7">
    <source>
        <dbReference type="ARBA" id="ARBA00065268"/>
    </source>
</evidence>
<dbReference type="GO" id="GO:0005737">
    <property type="term" value="C:cytoplasm"/>
    <property type="evidence" value="ECO:0007669"/>
    <property type="project" value="UniProtKB-SubCell"/>
</dbReference>
<evidence type="ECO:0000256" key="8">
    <source>
        <dbReference type="ARBA" id="ARBA00067480"/>
    </source>
</evidence>
<dbReference type="SMART" id="SM00164">
    <property type="entry name" value="TBC"/>
    <property type="match status" value="1"/>
</dbReference>
<evidence type="ECO:0000256" key="2">
    <source>
        <dbReference type="ARBA" id="ARBA00022468"/>
    </source>
</evidence>
<feature type="domain" description="Rab-GAP TBC" evidence="10">
    <location>
        <begin position="312"/>
        <end position="522"/>
    </location>
</feature>
<evidence type="ECO:0000256" key="1">
    <source>
        <dbReference type="ARBA" id="ARBA00004496"/>
    </source>
</evidence>
<name>A0A0N4V0R6_ENTVE</name>
<evidence type="ECO:0000259" key="10">
    <source>
        <dbReference type="PROSITE" id="PS50086"/>
    </source>
</evidence>
<gene>
    <name evidence="11" type="ORF">EVEC_LOCUS3224</name>
</gene>
<comment type="subcellular location">
    <subcellularLocation>
        <location evidence="1">Cytoplasm</location>
    </subcellularLocation>
</comment>
<dbReference type="Pfam" id="PF12068">
    <property type="entry name" value="PH_RBD"/>
    <property type="match status" value="1"/>
</dbReference>
<dbReference type="InterPro" id="IPR021935">
    <property type="entry name" value="SGSM1/2_RBD"/>
</dbReference>
<dbReference type="PANTHER" id="PTHR22957">
    <property type="entry name" value="TBC1 DOMAIN FAMILY MEMBER GTPASE-ACTIVATING PROTEIN"/>
    <property type="match status" value="1"/>
</dbReference>
<dbReference type="InterPro" id="IPR000195">
    <property type="entry name" value="Rab-GAP-TBC_dom"/>
</dbReference>
<proteinExistence type="predicted"/>
<keyword evidence="4" id="KW-0597">Phosphoprotein</keyword>
<evidence type="ECO:0000313" key="12">
    <source>
        <dbReference type="Proteomes" id="UP000274131"/>
    </source>
</evidence>
<evidence type="ECO:0000256" key="5">
    <source>
        <dbReference type="ARBA" id="ARBA00022990"/>
    </source>
</evidence>
<keyword evidence="2" id="KW-0343">GTPase activation</keyword>
<dbReference type="Proteomes" id="UP000274131">
    <property type="component" value="Unassembled WGS sequence"/>
</dbReference>
<dbReference type="AlphaFoldDB" id="A0A0N4V0R6"/>
<keyword evidence="3" id="KW-0963">Cytoplasm</keyword>
<dbReference type="FunFam" id="1.10.8.270:FF:000005">
    <property type="entry name" value="TBC1 domain family member 15"/>
    <property type="match status" value="1"/>
</dbReference>
<comment type="function">
    <text evidence="6">Acts as a GTPase activating protein for RAB7A. Does not act on RAB4, RAB5 or RAB6.</text>
</comment>
<evidence type="ECO:0000256" key="6">
    <source>
        <dbReference type="ARBA" id="ARBA00055283"/>
    </source>
</evidence>
<sequence>MANISDTFGDFPVHGVVEDREVFHLFGVAVKRNVEGVETAEDTFVNGKLSVIEKAMGIVIEWVPVEEDDWELTNNEDLESVNPQNSADNSLSYPDAKKLKFSVDIKDLGSFQCVEPKEGKGCAWIRFISKDGSSVPVIFFRQGGLSSFTQCLQNYATLKRSAREANLILFTDERVEALEQSVSILNINSDFLSRMMSNPYATAMTSLGRVASFFQEQVIQSLLETDGVGADEQIKLMQELRKRAEEEPSVGTFKLPVEDDAGFELVTQVVLPPRKKVERGVPVTEEVWDSFKKPDGSFEDVGRLKDLIFRGGLVQSLRPEAWKYLLEVFDWSKPLIENEAAQVSAEKDYYRMKSQWTTISADQEKRFTEFAAHKALIEKDVARTDRTHASFSGNDNNNVAMLNDILMTYCMYNFDLGYVQAMNDFLSPLLVVFQKEVDTFWAFVKLMERVCGNFELDQSTMKRQFMDLRNLLMVVNPKFTNYLESHGSDHMYFCFRWILVAFKREFSFEDTMRLWEVLWTDRPCKNFLLLICVAVLDKQMNTVIENKFGLTEILKHINELSMRIDVEETLSTAEAIFHQLAESQDKLPSHICSILGLEDDS</sequence>
<evidence type="ECO:0000256" key="9">
    <source>
        <dbReference type="ARBA" id="ARBA00082539"/>
    </source>
</evidence>
<keyword evidence="5" id="KW-0007">Acetylation</keyword>
<organism evidence="13">
    <name type="scientific">Enterobius vermicularis</name>
    <name type="common">Human pinworm</name>
    <dbReference type="NCBI Taxonomy" id="51028"/>
    <lineage>
        <taxon>Eukaryota</taxon>
        <taxon>Metazoa</taxon>
        <taxon>Ecdysozoa</taxon>
        <taxon>Nematoda</taxon>
        <taxon>Chromadorea</taxon>
        <taxon>Rhabditida</taxon>
        <taxon>Spirurina</taxon>
        <taxon>Oxyuridomorpha</taxon>
        <taxon>Oxyuroidea</taxon>
        <taxon>Oxyuridae</taxon>
        <taxon>Enterobius</taxon>
    </lineage>
</organism>
<evidence type="ECO:0000313" key="13">
    <source>
        <dbReference type="WBParaSite" id="EVEC_0000351601-mRNA-1"/>
    </source>
</evidence>
<evidence type="ECO:0000313" key="11">
    <source>
        <dbReference type="EMBL" id="VDD88081.1"/>
    </source>
</evidence>
<dbReference type="OrthoDB" id="10264062at2759"/>
<keyword evidence="12" id="KW-1185">Reference proteome</keyword>
<dbReference type="WBParaSite" id="EVEC_0000351601-mRNA-1">
    <property type="protein sequence ID" value="EVEC_0000351601-mRNA-1"/>
    <property type="gene ID" value="EVEC_0000351601"/>
</dbReference>
<dbReference type="GO" id="GO:0005096">
    <property type="term" value="F:GTPase activator activity"/>
    <property type="evidence" value="ECO:0007669"/>
    <property type="project" value="UniProtKB-KW"/>
</dbReference>
<dbReference type="PANTHER" id="PTHR22957:SF645">
    <property type="entry name" value="LD27216P"/>
    <property type="match status" value="1"/>
</dbReference>
<comment type="subunit">
    <text evidence="7">Interacts with non-phosphorylated form of RAB8A; phosphorylation of RAB8A at 'Thr-72' disrupts this interaction. Interacts with ARMC12.</text>
</comment>
<dbReference type="PROSITE" id="PS50086">
    <property type="entry name" value="TBC_RABGAP"/>
    <property type="match status" value="1"/>
</dbReference>
<protein>
    <recommendedName>
        <fullName evidence="8">TBC1 domain family member 15</fullName>
    </recommendedName>
    <alternativeName>
        <fullName evidence="9">GTPase-activating protein RAB7</fullName>
    </alternativeName>
</protein>
<evidence type="ECO:0000256" key="3">
    <source>
        <dbReference type="ARBA" id="ARBA00022490"/>
    </source>
</evidence>
<dbReference type="InterPro" id="IPR035969">
    <property type="entry name" value="Rab-GAP_TBC_sf"/>
</dbReference>
<dbReference type="STRING" id="51028.A0A0N4V0R6"/>
<evidence type="ECO:0000256" key="4">
    <source>
        <dbReference type="ARBA" id="ARBA00022553"/>
    </source>
</evidence>